<dbReference type="HOGENOM" id="CLU_013985_41_2_9"/>
<evidence type="ECO:0000256" key="1">
    <source>
        <dbReference type="ARBA" id="ARBA00008694"/>
    </source>
</evidence>
<dbReference type="AlphaFoldDB" id="N9WEH1"/>
<dbReference type="RefSeq" id="WP_002598417.1">
    <property type="nucleotide sequence ID" value="NZ_KB850956.1"/>
</dbReference>
<reference evidence="5 6" key="1">
    <citation type="submission" date="2013-01" db="EMBL/GenBank/DDBJ databases">
        <title>The Genome Sequence of Clostridium colicanis 209318.</title>
        <authorList>
            <consortium name="The Broad Institute Genome Sequencing Platform"/>
            <person name="Earl A."/>
            <person name="Ward D."/>
            <person name="Feldgarden M."/>
            <person name="Gevers D."/>
            <person name="Courvalin P."/>
            <person name="Lambert T."/>
            <person name="Walker B."/>
            <person name="Young S.K."/>
            <person name="Zeng Q."/>
            <person name="Gargeya S."/>
            <person name="Fitzgerald M."/>
            <person name="Haas B."/>
            <person name="Abouelleil A."/>
            <person name="Alvarado L."/>
            <person name="Arachchi H.M."/>
            <person name="Berlin A.M."/>
            <person name="Chapman S.B."/>
            <person name="Dewar J."/>
            <person name="Goldberg J."/>
            <person name="Griggs A."/>
            <person name="Gujja S."/>
            <person name="Hansen M."/>
            <person name="Howarth C."/>
            <person name="Imamovic A."/>
            <person name="Larimer J."/>
            <person name="McCowan C."/>
            <person name="Murphy C."/>
            <person name="Neiman D."/>
            <person name="Pearson M."/>
            <person name="Priest M."/>
            <person name="Roberts A."/>
            <person name="Saif S."/>
            <person name="Shea T."/>
            <person name="Sisk P."/>
            <person name="Sykes S."/>
            <person name="Wortman J."/>
            <person name="Nusbaum C."/>
            <person name="Birren B."/>
        </authorList>
    </citation>
    <scope>NUCLEOTIDE SEQUENCE [LARGE SCALE GENOMIC DNA]</scope>
    <source>
        <strain evidence="5 6">209318</strain>
    </source>
</reference>
<dbReference type="PROSITE" id="PS51186">
    <property type="entry name" value="GNAT"/>
    <property type="match status" value="1"/>
</dbReference>
<evidence type="ECO:0000259" key="4">
    <source>
        <dbReference type="PROSITE" id="PS51186"/>
    </source>
</evidence>
<dbReference type="Pfam" id="PF00583">
    <property type="entry name" value="Acetyltransf_1"/>
    <property type="match status" value="1"/>
</dbReference>
<dbReference type="FunFam" id="3.40.630.30:FF:000064">
    <property type="entry name" value="GNAT family acetyltransferase"/>
    <property type="match status" value="1"/>
</dbReference>
<dbReference type="Proteomes" id="UP000013097">
    <property type="component" value="Unassembled WGS sequence"/>
</dbReference>
<dbReference type="InterPro" id="IPR051016">
    <property type="entry name" value="Diverse_Substrate_AcTransf"/>
</dbReference>
<dbReference type="PATRIC" id="fig|999411.4.peg.1888"/>
<accession>N9WEH1</accession>
<dbReference type="EMBL" id="AGYT01000009">
    <property type="protein sequence ID" value="ENZ01215.1"/>
    <property type="molecule type" value="Genomic_DNA"/>
</dbReference>
<feature type="domain" description="N-acetyltransferase" evidence="4">
    <location>
        <begin position="10"/>
        <end position="165"/>
    </location>
</feature>
<dbReference type="PANTHER" id="PTHR10545">
    <property type="entry name" value="DIAMINE N-ACETYLTRANSFERASE"/>
    <property type="match status" value="1"/>
</dbReference>
<dbReference type="Gene3D" id="3.40.630.30">
    <property type="match status" value="1"/>
</dbReference>
<evidence type="ECO:0000313" key="5">
    <source>
        <dbReference type="EMBL" id="ENZ01215.1"/>
    </source>
</evidence>
<dbReference type="InterPro" id="IPR016181">
    <property type="entry name" value="Acyl_CoA_acyltransferase"/>
</dbReference>
<dbReference type="SUPFAM" id="SSF55729">
    <property type="entry name" value="Acyl-CoA N-acyltransferases (Nat)"/>
    <property type="match status" value="1"/>
</dbReference>
<proteinExistence type="inferred from homology"/>
<name>N9WEH1_9CLOT</name>
<dbReference type="GO" id="GO:0008080">
    <property type="term" value="F:N-acetyltransferase activity"/>
    <property type="evidence" value="ECO:0007669"/>
    <property type="project" value="TreeGrafter"/>
</dbReference>
<evidence type="ECO:0000256" key="3">
    <source>
        <dbReference type="ARBA" id="ARBA00023315"/>
    </source>
</evidence>
<dbReference type="PANTHER" id="PTHR10545:SF29">
    <property type="entry name" value="GH14572P-RELATED"/>
    <property type="match status" value="1"/>
</dbReference>
<gene>
    <name evidence="5" type="ORF">HMPREF1092_01923</name>
</gene>
<sequence>MYIQTNIDNLRLKKAKIEDTGLILELIKEIATYEKMIDQVVATEESLKESIFNKKEAEVLLVELNKEVIGYVLYFFNYSTFIGRGGFYLEDIYIKEQYRKNGYGKAIFKVLGKIAYENGCERMEWACLNWNKPSIEFYKSLGAVGMDEWTVYRLTRDKIKALAEN</sequence>
<dbReference type="InterPro" id="IPR000182">
    <property type="entry name" value="GNAT_dom"/>
</dbReference>
<evidence type="ECO:0000313" key="6">
    <source>
        <dbReference type="Proteomes" id="UP000013097"/>
    </source>
</evidence>
<keyword evidence="6" id="KW-1185">Reference proteome</keyword>
<dbReference type="CDD" id="cd04301">
    <property type="entry name" value="NAT_SF"/>
    <property type="match status" value="1"/>
</dbReference>
<evidence type="ECO:0000256" key="2">
    <source>
        <dbReference type="ARBA" id="ARBA00022679"/>
    </source>
</evidence>
<keyword evidence="2" id="KW-0808">Transferase</keyword>
<comment type="caution">
    <text evidence="5">The sequence shown here is derived from an EMBL/GenBank/DDBJ whole genome shotgun (WGS) entry which is preliminary data.</text>
</comment>
<keyword evidence="3" id="KW-0012">Acyltransferase</keyword>
<dbReference type="eggNOG" id="COG0454">
    <property type="taxonomic scope" value="Bacteria"/>
</dbReference>
<organism evidence="5 6">
    <name type="scientific">Clostridium thermobutyricum</name>
    <dbReference type="NCBI Taxonomy" id="29372"/>
    <lineage>
        <taxon>Bacteria</taxon>
        <taxon>Bacillati</taxon>
        <taxon>Bacillota</taxon>
        <taxon>Clostridia</taxon>
        <taxon>Eubacteriales</taxon>
        <taxon>Clostridiaceae</taxon>
        <taxon>Clostridium</taxon>
    </lineage>
</organism>
<protein>
    <recommendedName>
        <fullName evidence="4">N-acetyltransferase domain-containing protein</fullName>
    </recommendedName>
</protein>
<comment type="similarity">
    <text evidence="1">Belongs to the acetyltransferase family.</text>
</comment>